<evidence type="ECO:0000313" key="1">
    <source>
        <dbReference type="EMBL" id="CAB4137016.1"/>
    </source>
</evidence>
<accession>A0A6J5LVP6</accession>
<dbReference type="Pfam" id="PF19821">
    <property type="entry name" value="Phage_capsid_2"/>
    <property type="match status" value="1"/>
</dbReference>
<dbReference type="EMBL" id="LR796327">
    <property type="protein sequence ID" value="CAB4137016.1"/>
    <property type="molecule type" value="Genomic_DNA"/>
</dbReference>
<evidence type="ECO:0008006" key="2">
    <source>
        <dbReference type="Google" id="ProtNLM"/>
    </source>
</evidence>
<proteinExistence type="predicted"/>
<dbReference type="InterPro" id="IPR045565">
    <property type="entry name" value="Phage_capsid_2"/>
</dbReference>
<gene>
    <name evidence="1" type="ORF">UFOVP315_49</name>
</gene>
<name>A0A6J5LVP6_9CAUD</name>
<sequence>MTIQIDTALVTQFSAQVDVAVQQQQARLKPFVAMQKVTGRDATYEGMGSIEMVEIMSRHQKTVGQDVASTRRRIRMREFRATVYLDKFDELATIIGPNSQYAKVLGYSAMRKFDALVVEAALASVYTGRDMTTVVTAASDGVVTVDATSGLTSDKTSEIQENFINNEVTTDDESVPVLFLGTGDEHTQLKGEVQFTSSDYTDAKPFVDGRLRKADGMNCVWYGHRTNASNILSVSGSTRACIAMTGGGSQFAVEVGMLQDVGIQVDPRPDLNNLTQVQASLFMGATRTQGARVQRVNTTVG</sequence>
<organism evidence="1">
    <name type="scientific">uncultured Caudovirales phage</name>
    <dbReference type="NCBI Taxonomy" id="2100421"/>
    <lineage>
        <taxon>Viruses</taxon>
        <taxon>Duplodnaviria</taxon>
        <taxon>Heunggongvirae</taxon>
        <taxon>Uroviricota</taxon>
        <taxon>Caudoviricetes</taxon>
        <taxon>Peduoviridae</taxon>
        <taxon>Maltschvirus</taxon>
        <taxon>Maltschvirus maltsch</taxon>
    </lineage>
</organism>
<protein>
    <recommendedName>
        <fullName evidence="2">Major capsid protein</fullName>
    </recommendedName>
</protein>
<reference evidence="1" key="1">
    <citation type="submission" date="2020-04" db="EMBL/GenBank/DDBJ databases">
        <authorList>
            <person name="Chiriac C."/>
            <person name="Salcher M."/>
            <person name="Ghai R."/>
            <person name="Kavagutti S V."/>
        </authorList>
    </citation>
    <scope>NUCLEOTIDE SEQUENCE</scope>
</reference>